<dbReference type="KEGG" id="tmb:Thimo_2910"/>
<reference evidence="1 2" key="1">
    <citation type="submission" date="2011-09" db="EMBL/GenBank/DDBJ databases">
        <title>Complete sequence of chromosome of Thioflavicoccus mobilis 8321.</title>
        <authorList>
            <consortium name="US DOE Joint Genome Institute"/>
            <person name="Lucas S."/>
            <person name="Han J."/>
            <person name="Lapidus A."/>
            <person name="Cheng J.-F."/>
            <person name="Goodwin L."/>
            <person name="Pitluck S."/>
            <person name="Peters L."/>
            <person name="Ovchinnikova G."/>
            <person name="Lu M."/>
            <person name="Detter J.C."/>
            <person name="Han C."/>
            <person name="Tapia R."/>
            <person name="Land M."/>
            <person name="Hauser L."/>
            <person name="Kyrpides N."/>
            <person name="Ivanova N."/>
            <person name="Pagani I."/>
            <person name="Vogl K."/>
            <person name="Liu Z."/>
            <person name="Imhoff J."/>
            <person name="Thiel V."/>
            <person name="Frigaard N.-U."/>
            <person name="Bryant D."/>
            <person name="Woyke T."/>
        </authorList>
    </citation>
    <scope>NUCLEOTIDE SEQUENCE [LARGE SCALE GENOMIC DNA]</scope>
    <source>
        <strain evidence="1 2">8321</strain>
    </source>
</reference>
<dbReference type="HOGENOM" id="CLU_2620943_0_0_6"/>
<keyword evidence="2" id="KW-1185">Reference proteome</keyword>
<sequence>MSTTRHNQVGSIQQDRRDWPLLSLKVEAELEKADCDAGHAYIPMDVFVDRATIRRHFQLDSIRVRLKETYLHGAVRRR</sequence>
<evidence type="ECO:0000313" key="2">
    <source>
        <dbReference type="Proteomes" id="UP000010816"/>
    </source>
</evidence>
<evidence type="ECO:0000313" key="1">
    <source>
        <dbReference type="EMBL" id="AGA91606.1"/>
    </source>
</evidence>
<proteinExistence type="predicted"/>
<dbReference type="AlphaFoldDB" id="L0H058"/>
<accession>L0H058</accession>
<name>L0H058_9GAMM</name>
<protein>
    <submittedName>
        <fullName evidence="1">Uncharacterized protein</fullName>
    </submittedName>
</protein>
<dbReference type="EMBL" id="CP003051">
    <property type="protein sequence ID" value="AGA91606.1"/>
    <property type="molecule type" value="Genomic_DNA"/>
</dbReference>
<dbReference type="Proteomes" id="UP000010816">
    <property type="component" value="Chromosome"/>
</dbReference>
<organism evidence="1 2">
    <name type="scientific">Thioflavicoccus mobilis 8321</name>
    <dbReference type="NCBI Taxonomy" id="765912"/>
    <lineage>
        <taxon>Bacteria</taxon>
        <taxon>Pseudomonadati</taxon>
        <taxon>Pseudomonadota</taxon>
        <taxon>Gammaproteobacteria</taxon>
        <taxon>Chromatiales</taxon>
        <taxon>Chromatiaceae</taxon>
        <taxon>Thioflavicoccus</taxon>
    </lineage>
</organism>
<gene>
    <name evidence="1" type="ORF">Thimo_2910</name>
</gene>